<proteinExistence type="predicted"/>
<evidence type="ECO:0008006" key="5">
    <source>
        <dbReference type="Google" id="ProtNLM"/>
    </source>
</evidence>
<evidence type="ECO:0000256" key="1">
    <source>
        <dbReference type="SAM" id="MobiDB-lite"/>
    </source>
</evidence>
<sequence length="316" mass="35678">MWLMHCILLDVLKCLGDNKKHMLECALCTLDTWLGVAHSDKMVCSLFGKECFSNSCFEFCALAIIGIQLKPYGALQDNYESGGYVSSSTTSESSLMTAKPNGHGNHESWHGSRNASSDDRERIIVRRFKLEELRIEEIQDLETFHTSDGEEEGKPGDPRAALRCSEREYLIITTLSTIGALGTAMGQPLEKSSKVFSYTISYRFIRSQARIMELEYIIRRKYMITNMLMLSGKKPIVALPKDRINGHGDRESGHGSRNAPSPNKGYRQESILCVQDINISMKDSTKVVLLSLVDTERIIVARFKIEELRIEQIQDL</sequence>
<feature type="signal peptide" evidence="2">
    <location>
        <begin position="1"/>
        <end position="16"/>
    </location>
</feature>
<reference evidence="3" key="2">
    <citation type="submission" date="2020-08" db="EMBL/GenBank/DDBJ databases">
        <title>Plant Genome Project.</title>
        <authorList>
            <person name="Zhang R.-G."/>
        </authorList>
    </citation>
    <scope>NUCLEOTIDE SEQUENCE</scope>
    <source>
        <strain evidence="3">Huo1</strain>
        <tissue evidence="3">Leaf</tissue>
    </source>
</reference>
<keyword evidence="4" id="KW-1185">Reference proteome</keyword>
<dbReference type="AlphaFoldDB" id="A0A8X8ZL92"/>
<reference evidence="3" key="1">
    <citation type="submission" date="2018-01" db="EMBL/GenBank/DDBJ databases">
        <authorList>
            <person name="Mao J.F."/>
        </authorList>
    </citation>
    <scope>NUCLEOTIDE SEQUENCE</scope>
    <source>
        <strain evidence="3">Huo1</strain>
        <tissue evidence="3">Leaf</tissue>
    </source>
</reference>
<feature type="region of interest" description="Disordered" evidence="1">
    <location>
        <begin position="241"/>
        <end position="265"/>
    </location>
</feature>
<dbReference type="EMBL" id="PNBA02000011">
    <property type="protein sequence ID" value="KAG6408089.1"/>
    <property type="molecule type" value="Genomic_DNA"/>
</dbReference>
<keyword evidence="2" id="KW-0732">Signal</keyword>
<accession>A0A8X8ZL92</accession>
<evidence type="ECO:0000313" key="3">
    <source>
        <dbReference type="EMBL" id="KAG6408089.1"/>
    </source>
</evidence>
<comment type="caution">
    <text evidence="3">The sequence shown here is derived from an EMBL/GenBank/DDBJ whole genome shotgun (WGS) entry which is preliminary data.</text>
</comment>
<feature type="region of interest" description="Disordered" evidence="1">
    <location>
        <begin position="90"/>
        <end position="115"/>
    </location>
</feature>
<protein>
    <recommendedName>
        <fullName evidence="5">Cytoskeleton-associated protein 5</fullName>
    </recommendedName>
</protein>
<feature type="compositionally biased region" description="Basic and acidic residues" evidence="1">
    <location>
        <begin position="104"/>
        <end position="115"/>
    </location>
</feature>
<evidence type="ECO:0000313" key="4">
    <source>
        <dbReference type="Proteomes" id="UP000298416"/>
    </source>
</evidence>
<feature type="chain" id="PRO_5036464865" description="Cytoskeleton-associated protein 5" evidence="2">
    <location>
        <begin position="17"/>
        <end position="316"/>
    </location>
</feature>
<feature type="compositionally biased region" description="Basic and acidic residues" evidence="1">
    <location>
        <begin position="241"/>
        <end position="254"/>
    </location>
</feature>
<gene>
    <name evidence="3" type="ORF">SASPL_131092</name>
</gene>
<dbReference type="Proteomes" id="UP000298416">
    <property type="component" value="Unassembled WGS sequence"/>
</dbReference>
<evidence type="ECO:0000256" key="2">
    <source>
        <dbReference type="SAM" id="SignalP"/>
    </source>
</evidence>
<organism evidence="3">
    <name type="scientific">Salvia splendens</name>
    <name type="common">Scarlet sage</name>
    <dbReference type="NCBI Taxonomy" id="180675"/>
    <lineage>
        <taxon>Eukaryota</taxon>
        <taxon>Viridiplantae</taxon>
        <taxon>Streptophyta</taxon>
        <taxon>Embryophyta</taxon>
        <taxon>Tracheophyta</taxon>
        <taxon>Spermatophyta</taxon>
        <taxon>Magnoliopsida</taxon>
        <taxon>eudicotyledons</taxon>
        <taxon>Gunneridae</taxon>
        <taxon>Pentapetalae</taxon>
        <taxon>asterids</taxon>
        <taxon>lamiids</taxon>
        <taxon>Lamiales</taxon>
        <taxon>Lamiaceae</taxon>
        <taxon>Nepetoideae</taxon>
        <taxon>Mentheae</taxon>
        <taxon>Salviinae</taxon>
        <taxon>Salvia</taxon>
        <taxon>Salvia subgen. Calosphace</taxon>
        <taxon>core Calosphace</taxon>
    </lineage>
</organism>
<name>A0A8X8ZL92_SALSN</name>